<dbReference type="InterPro" id="IPR050640">
    <property type="entry name" value="Bact_2-comp_sensor_kinase"/>
</dbReference>
<evidence type="ECO:0000313" key="3">
    <source>
        <dbReference type="EMBL" id="RGJ87942.1"/>
    </source>
</evidence>
<dbReference type="RefSeq" id="WP_117699828.1">
    <property type="nucleotide sequence ID" value="NZ_QSPP01000023.1"/>
</dbReference>
<feature type="transmembrane region" description="Helical" evidence="1">
    <location>
        <begin position="12"/>
        <end position="29"/>
    </location>
</feature>
<dbReference type="EMBL" id="QSPP01000023">
    <property type="protein sequence ID" value="RGJ87942.1"/>
    <property type="molecule type" value="Genomic_DNA"/>
</dbReference>
<keyword evidence="3" id="KW-0808">Transferase</keyword>
<dbReference type="Pfam" id="PF06580">
    <property type="entry name" value="His_kinase"/>
    <property type="match status" value="1"/>
</dbReference>
<reference evidence="3 4" key="1">
    <citation type="submission" date="2018-08" db="EMBL/GenBank/DDBJ databases">
        <title>A genome reference for cultivated species of the human gut microbiota.</title>
        <authorList>
            <person name="Zou Y."/>
            <person name="Xue W."/>
            <person name="Luo G."/>
        </authorList>
    </citation>
    <scope>NUCLEOTIDE SEQUENCE [LARGE SCALE GENOMIC DNA]</scope>
    <source>
        <strain evidence="3 4">TM05-16</strain>
    </source>
</reference>
<feature type="domain" description="Signal transduction histidine kinase internal region" evidence="2">
    <location>
        <begin position="156"/>
        <end position="231"/>
    </location>
</feature>
<keyword evidence="1" id="KW-0472">Membrane</keyword>
<feature type="transmembrane region" description="Helical" evidence="1">
    <location>
        <begin position="41"/>
        <end position="62"/>
    </location>
</feature>
<proteinExistence type="predicted"/>
<dbReference type="PANTHER" id="PTHR34220">
    <property type="entry name" value="SENSOR HISTIDINE KINASE YPDA"/>
    <property type="match status" value="1"/>
</dbReference>
<dbReference type="GO" id="GO:0000155">
    <property type="term" value="F:phosphorelay sensor kinase activity"/>
    <property type="evidence" value="ECO:0007669"/>
    <property type="project" value="InterPro"/>
</dbReference>
<dbReference type="Proteomes" id="UP000260640">
    <property type="component" value="Unassembled WGS sequence"/>
</dbReference>
<feature type="transmembrane region" description="Helical" evidence="1">
    <location>
        <begin position="82"/>
        <end position="104"/>
    </location>
</feature>
<dbReference type="InterPro" id="IPR010559">
    <property type="entry name" value="Sig_transdc_His_kin_internal"/>
</dbReference>
<dbReference type="PANTHER" id="PTHR34220:SF7">
    <property type="entry name" value="SENSOR HISTIDINE KINASE YPDA"/>
    <property type="match status" value="1"/>
</dbReference>
<keyword evidence="1" id="KW-1133">Transmembrane helix</keyword>
<accession>A0A3E4JMS3</accession>
<keyword evidence="3" id="KW-0418">Kinase</keyword>
<dbReference type="GO" id="GO:0016020">
    <property type="term" value="C:membrane"/>
    <property type="evidence" value="ECO:0007669"/>
    <property type="project" value="InterPro"/>
</dbReference>
<dbReference type="AlphaFoldDB" id="A0A3E4JMS3"/>
<protein>
    <submittedName>
        <fullName evidence="3">Histidine kinase</fullName>
    </submittedName>
</protein>
<gene>
    <name evidence="3" type="ORF">DXD46_09670</name>
</gene>
<keyword evidence="1" id="KW-0812">Transmembrane</keyword>
<evidence type="ECO:0000313" key="4">
    <source>
        <dbReference type="Proteomes" id="UP000260640"/>
    </source>
</evidence>
<name>A0A3E4JMS3_PHOVU</name>
<comment type="caution">
    <text evidence="3">The sequence shown here is derived from an EMBL/GenBank/DDBJ whole genome shotgun (WGS) entry which is preliminary data.</text>
</comment>
<evidence type="ECO:0000259" key="2">
    <source>
        <dbReference type="Pfam" id="PF06580"/>
    </source>
</evidence>
<organism evidence="3 4">
    <name type="scientific">Phocaeicola vulgatus</name>
    <name type="common">Bacteroides vulgatus</name>
    <dbReference type="NCBI Taxonomy" id="821"/>
    <lineage>
        <taxon>Bacteria</taxon>
        <taxon>Pseudomonadati</taxon>
        <taxon>Bacteroidota</taxon>
        <taxon>Bacteroidia</taxon>
        <taxon>Bacteroidales</taxon>
        <taxon>Bacteroidaceae</taxon>
        <taxon>Phocaeicola</taxon>
    </lineage>
</organism>
<evidence type="ECO:0000256" key="1">
    <source>
        <dbReference type="SAM" id="Phobius"/>
    </source>
</evidence>
<feature type="transmembrane region" description="Helical" evidence="1">
    <location>
        <begin position="116"/>
        <end position="136"/>
    </location>
</feature>
<sequence length="341" mass="39308">MHRSKKSFLEWLVYSLIFFFLYDIIWILVDLPDFLLSVSGLYPELLVDFALCGLFSLSSLYLNRWLFRQRRFWCEGQSHRVFVQNGLVVLGFNLLIAGGCELLLSLVAPKLMMQDIWGTSFLFGLIASLVALIHLSMHFSDMIVLKGKENLALQKRYLMLQLDPHFVFNSLSSLAGMIGEDPKMAEDYVVKLSHIYRYILQHIDKEYITLADGTDFIKSYIGLLNMRYDNAIVLHADDLHGDRNEYILSLSLQLIIENAVKHNCPQSGTELHVSLSRQGDMLVIKNNQTNDQSIESYGIGISNLKQRYRLEGEAEPEFIAHKDSFEVRLPIIKRKQPQIRN</sequence>